<dbReference type="GO" id="GO:0006355">
    <property type="term" value="P:regulation of DNA-templated transcription"/>
    <property type="evidence" value="ECO:0007669"/>
    <property type="project" value="InterPro"/>
</dbReference>
<reference evidence="3 4" key="1">
    <citation type="submission" date="2024-04" db="EMBL/GenBank/DDBJ databases">
        <authorList>
            <person name="Rising A."/>
            <person name="Reimegard J."/>
            <person name="Sonavane S."/>
            <person name="Akerstrom W."/>
            <person name="Nylinder S."/>
            <person name="Hedman E."/>
            <person name="Kallberg Y."/>
        </authorList>
    </citation>
    <scope>NUCLEOTIDE SEQUENCE [LARGE SCALE GENOMIC DNA]</scope>
</reference>
<sequence>MAANEVMKMNQMNQPSEESTGATPPLSPVVNFSDESSMDLFSREQLDRSSPELWPEQIPGVSKFASLVMTQEEPKPSQQPEWLKDLDHEDISVLQGFGSLTAAALLEKVRDLQNLAYQLGLEEAKEMTRGRFLGILPKRKDIR</sequence>
<evidence type="ECO:0000313" key="3">
    <source>
        <dbReference type="EMBL" id="CAL1279485.1"/>
    </source>
</evidence>
<evidence type="ECO:0000256" key="1">
    <source>
        <dbReference type="ARBA" id="ARBA00005456"/>
    </source>
</evidence>
<comment type="similarity">
    <text evidence="1">Belongs to the lin-52 family.</text>
</comment>
<dbReference type="PANTHER" id="PTHR31489">
    <property type="entry name" value="LIN52 FAMILY MEMBER"/>
    <property type="match status" value="1"/>
</dbReference>
<evidence type="ECO:0000256" key="2">
    <source>
        <dbReference type="SAM" id="MobiDB-lite"/>
    </source>
</evidence>
<organism evidence="3 4">
    <name type="scientific">Larinioides sclopetarius</name>
    <dbReference type="NCBI Taxonomy" id="280406"/>
    <lineage>
        <taxon>Eukaryota</taxon>
        <taxon>Metazoa</taxon>
        <taxon>Ecdysozoa</taxon>
        <taxon>Arthropoda</taxon>
        <taxon>Chelicerata</taxon>
        <taxon>Arachnida</taxon>
        <taxon>Araneae</taxon>
        <taxon>Araneomorphae</taxon>
        <taxon>Entelegynae</taxon>
        <taxon>Araneoidea</taxon>
        <taxon>Araneidae</taxon>
        <taxon>Larinioides</taxon>
    </lineage>
</organism>
<dbReference type="Pfam" id="PF10044">
    <property type="entry name" value="LIN52"/>
    <property type="match status" value="1"/>
</dbReference>
<accession>A0AAV2A617</accession>
<feature type="region of interest" description="Disordered" evidence="2">
    <location>
        <begin position="1"/>
        <end position="34"/>
    </location>
</feature>
<gene>
    <name evidence="3" type="ORF">LARSCL_LOCUS10394</name>
</gene>
<keyword evidence="4" id="KW-1185">Reference proteome</keyword>
<proteinExistence type="inferred from homology"/>
<feature type="compositionally biased region" description="Polar residues" evidence="2">
    <location>
        <begin position="10"/>
        <end position="22"/>
    </location>
</feature>
<dbReference type="GO" id="GO:0070176">
    <property type="term" value="C:DRM complex"/>
    <property type="evidence" value="ECO:0007669"/>
    <property type="project" value="InterPro"/>
</dbReference>
<dbReference type="EMBL" id="CAXIEN010000122">
    <property type="protein sequence ID" value="CAL1279485.1"/>
    <property type="molecule type" value="Genomic_DNA"/>
</dbReference>
<dbReference type="PANTHER" id="PTHR31489:SF2">
    <property type="entry name" value="PROTEIN LIN-52 HOMOLOG"/>
    <property type="match status" value="1"/>
</dbReference>
<protein>
    <recommendedName>
        <fullName evidence="5">Protein lin-52 homolog</fullName>
    </recommendedName>
</protein>
<dbReference type="Proteomes" id="UP001497382">
    <property type="component" value="Unassembled WGS sequence"/>
</dbReference>
<evidence type="ECO:0008006" key="5">
    <source>
        <dbReference type="Google" id="ProtNLM"/>
    </source>
</evidence>
<evidence type="ECO:0000313" key="4">
    <source>
        <dbReference type="Proteomes" id="UP001497382"/>
    </source>
</evidence>
<name>A0AAV2A617_9ARAC</name>
<comment type="caution">
    <text evidence="3">The sequence shown here is derived from an EMBL/GenBank/DDBJ whole genome shotgun (WGS) entry which is preliminary data.</text>
</comment>
<dbReference type="InterPro" id="IPR018737">
    <property type="entry name" value="DREAM_LIN52"/>
</dbReference>
<dbReference type="AlphaFoldDB" id="A0AAV2A617"/>